<dbReference type="Proteomes" id="UP000694300">
    <property type="component" value="Unassembled WGS sequence"/>
</dbReference>
<keyword evidence="1" id="KW-0472">Membrane</keyword>
<protein>
    <submittedName>
        <fullName evidence="2">Uncharacterized protein</fullName>
    </submittedName>
</protein>
<sequence>MESTRWTVLSGLGAMGAVALASAIWPNVAAVVSGLFVTVLLVMSVVPVALAGRWIRGELAWRRELRALGPVSAEQAVAPEPVAPTLAELRESA</sequence>
<evidence type="ECO:0000313" key="2">
    <source>
        <dbReference type="EMBL" id="MBW0132469.1"/>
    </source>
</evidence>
<keyword evidence="1" id="KW-0812">Transmembrane</keyword>
<dbReference type="RefSeq" id="WP_218596587.1">
    <property type="nucleotide sequence ID" value="NZ_JADQDE010000015.1"/>
</dbReference>
<keyword evidence="3" id="KW-1185">Reference proteome</keyword>
<evidence type="ECO:0000313" key="3">
    <source>
        <dbReference type="Proteomes" id="UP000694300"/>
    </source>
</evidence>
<comment type="caution">
    <text evidence="2">The sequence shown here is derived from an EMBL/GenBank/DDBJ whole genome shotgun (WGS) entry which is preliminary data.</text>
</comment>
<accession>A0ABS6UJN5</accession>
<feature type="transmembrane region" description="Helical" evidence="1">
    <location>
        <begin position="31"/>
        <end position="55"/>
    </location>
</feature>
<evidence type="ECO:0000256" key="1">
    <source>
        <dbReference type="SAM" id="Phobius"/>
    </source>
</evidence>
<organism evidence="2 3">
    <name type="scientific">Pseudonocardia oceani</name>
    <dbReference type="NCBI Taxonomy" id="2792013"/>
    <lineage>
        <taxon>Bacteria</taxon>
        <taxon>Bacillati</taxon>
        <taxon>Actinomycetota</taxon>
        <taxon>Actinomycetes</taxon>
        <taxon>Pseudonocardiales</taxon>
        <taxon>Pseudonocardiaceae</taxon>
        <taxon>Pseudonocardia</taxon>
    </lineage>
</organism>
<keyword evidence="1" id="KW-1133">Transmembrane helix</keyword>
<reference evidence="2 3" key="1">
    <citation type="submission" date="2020-11" db="EMBL/GenBank/DDBJ databases">
        <title>Pseudonocardia abyssalis sp. nov. and Pseudonocardia oceani sp. nov., description and phylogenomic analysis of two novel actinomycetes isolated from the deep Southern Ocean.</title>
        <authorList>
            <person name="Parra J."/>
        </authorList>
    </citation>
    <scope>NUCLEOTIDE SEQUENCE [LARGE SCALE GENOMIC DNA]</scope>
    <source>
        <strain evidence="3">KRD185</strain>
    </source>
</reference>
<feature type="transmembrane region" description="Helical" evidence="1">
    <location>
        <begin position="7"/>
        <end position="25"/>
    </location>
</feature>
<name>A0ABS6UJN5_9PSEU</name>
<dbReference type="EMBL" id="JADQDF010000002">
    <property type="protein sequence ID" value="MBW0132469.1"/>
    <property type="molecule type" value="Genomic_DNA"/>
</dbReference>
<proteinExistence type="predicted"/>
<gene>
    <name evidence="2" type="ORF">I4I82_33015</name>
</gene>